<comment type="caution">
    <text evidence="1">The sequence shown here is derived from an EMBL/GenBank/DDBJ whole genome shotgun (WGS) entry which is preliminary data.</text>
</comment>
<gene>
    <name evidence="1" type="ORF">LCGC14_1339090</name>
</gene>
<reference evidence="1" key="1">
    <citation type="journal article" date="2015" name="Nature">
        <title>Complex archaea that bridge the gap between prokaryotes and eukaryotes.</title>
        <authorList>
            <person name="Spang A."/>
            <person name="Saw J.H."/>
            <person name="Jorgensen S.L."/>
            <person name="Zaremba-Niedzwiedzka K."/>
            <person name="Martijn J."/>
            <person name="Lind A.E."/>
            <person name="van Eijk R."/>
            <person name="Schleper C."/>
            <person name="Guy L."/>
            <person name="Ettema T.J."/>
        </authorList>
    </citation>
    <scope>NUCLEOTIDE SEQUENCE</scope>
</reference>
<dbReference type="EMBL" id="LAZR01008170">
    <property type="protein sequence ID" value="KKM80517.1"/>
    <property type="molecule type" value="Genomic_DNA"/>
</dbReference>
<proteinExistence type="predicted"/>
<name>A0A0F9NGG9_9ZZZZ</name>
<sequence>MRKRAKGILTVREMVALRECGSEVTRIAEVDGTDRITIHHHLRKWDKEYGPRKKTNVVLSNLDAAYVAGLMDGDGCYGMYDRPGMKQKSPQIQLAMTDKDVVTWVANLIQRKPTWRQPIGKNRKPVYALQLSATTAVNFAREVFPYMRLKRKRDIVKKMLRWRSRVPQANASRL</sequence>
<dbReference type="Gene3D" id="3.10.28.10">
    <property type="entry name" value="Homing endonucleases"/>
    <property type="match status" value="1"/>
</dbReference>
<accession>A0A0F9NGG9</accession>
<dbReference type="AlphaFoldDB" id="A0A0F9NGG9"/>
<protein>
    <recommendedName>
        <fullName evidence="2">Homing endonuclease LAGLIDADG domain-containing protein</fullName>
    </recommendedName>
</protein>
<evidence type="ECO:0000313" key="1">
    <source>
        <dbReference type="EMBL" id="KKM80517.1"/>
    </source>
</evidence>
<organism evidence="1">
    <name type="scientific">marine sediment metagenome</name>
    <dbReference type="NCBI Taxonomy" id="412755"/>
    <lineage>
        <taxon>unclassified sequences</taxon>
        <taxon>metagenomes</taxon>
        <taxon>ecological metagenomes</taxon>
    </lineage>
</organism>
<dbReference type="SUPFAM" id="SSF55608">
    <property type="entry name" value="Homing endonucleases"/>
    <property type="match status" value="1"/>
</dbReference>
<dbReference type="InterPro" id="IPR027434">
    <property type="entry name" value="Homing_endonucl"/>
</dbReference>
<evidence type="ECO:0008006" key="2">
    <source>
        <dbReference type="Google" id="ProtNLM"/>
    </source>
</evidence>